<evidence type="ECO:0000313" key="3">
    <source>
        <dbReference type="Proteomes" id="UP000193083"/>
    </source>
</evidence>
<dbReference type="AlphaFoldDB" id="A0A1X7MPQ7"/>
<reference evidence="2 3" key="1">
    <citation type="submission" date="2017-04" db="EMBL/GenBank/DDBJ databases">
        <authorList>
            <person name="Afonso C.L."/>
            <person name="Miller P.J."/>
            <person name="Scott M.A."/>
            <person name="Spackman E."/>
            <person name="Goraichik I."/>
            <person name="Dimitrov K.M."/>
            <person name="Suarez D.L."/>
            <person name="Swayne D.E."/>
        </authorList>
    </citation>
    <scope>NUCLEOTIDE SEQUENCE [LARGE SCALE GENOMIC DNA]</scope>
    <source>
        <strain evidence="2 3">B5P</strain>
    </source>
</reference>
<dbReference type="Pfam" id="PF01936">
    <property type="entry name" value="NYN"/>
    <property type="match status" value="1"/>
</dbReference>
<name>A0A1X7MPQ7_9HYPH</name>
<dbReference type="GO" id="GO:0004540">
    <property type="term" value="F:RNA nuclease activity"/>
    <property type="evidence" value="ECO:0007669"/>
    <property type="project" value="InterPro"/>
</dbReference>
<protein>
    <submittedName>
        <fullName evidence="2">NYN domain-containing protein</fullName>
    </submittedName>
</protein>
<evidence type="ECO:0000313" key="2">
    <source>
        <dbReference type="EMBL" id="SMH26802.1"/>
    </source>
</evidence>
<organism evidence="2 3">
    <name type="scientific">Mesorhizobium australicum</name>
    <dbReference type="NCBI Taxonomy" id="536018"/>
    <lineage>
        <taxon>Bacteria</taxon>
        <taxon>Pseudomonadati</taxon>
        <taxon>Pseudomonadota</taxon>
        <taxon>Alphaproteobacteria</taxon>
        <taxon>Hyphomicrobiales</taxon>
        <taxon>Phyllobacteriaceae</taxon>
        <taxon>Mesorhizobium</taxon>
    </lineage>
</organism>
<dbReference type="EMBL" id="FXBL01000003">
    <property type="protein sequence ID" value="SMH26802.1"/>
    <property type="molecule type" value="Genomic_DNA"/>
</dbReference>
<accession>A0A1X7MPQ7</accession>
<evidence type="ECO:0000259" key="1">
    <source>
        <dbReference type="Pfam" id="PF01936"/>
    </source>
</evidence>
<dbReference type="InterPro" id="IPR021139">
    <property type="entry name" value="NYN"/>
</dbReference>
<dbReference type="Gene3D" id="3.40.50.1010">
    <property type="entry name" value="5'-nuclease"/>
    <property type="match status" value="1"/>
</dbReference>
<gene>
    <name evidence="2" type="ORF">SAMN02982922_0457</name>
</gene>
<proteinExistence type="predicted"/>
<dbReference type="Proteomes" id="UP000193083">
    <property type="component" value="Unassembled WGS sequence"/>
</dbReference>
<feature type="domain" description="NYN" evidence="1">
    <location>
        <begin position="37"/>
        <end position="177"/>
    </location>
</feature>
<sequence>MAASGQSAISDLSPSDEPTQPLSCDCFKINDTEPSLDIEVVSRRLGRLICARHGTISVKVCFFTAVPDEPEDVKSRHRTFNTALRAVGVDIVEGHHVIDPDSGKRQEKQTDINLALHLIRDAHDNVYDCAYILSSDSDQAATAKMLKSWFPNKYLVGVAPPSNKVPEKLITYADTHFELTMADLERCVFDDPLIGRSGKPIPRPDAYRPPAGWIRPI</sequence>
<keyword evidence="3" id="KW-1185">Reference proteome</keyword>